<keyword evidence="2" id="KW-1185">Reference proteome</keyword>
<evidence type="ECO:0000313" key="2">
    <source>
        <dbReference type="Proteomes" id="UP000196778"/>
    </source>
</evidence>
<dbReference type="InterPro" id="IPR019932">
    <property type="entry name" value="CHP03543"/>
</dbReference>
<dbReference type="AlphaFoldDB" id="A0A1R4JD11"/>
<dbReference type="EMBL" id="FUKR01000036">
    <property type="protein sequence ID" value="SJN29613.1"/>
    <property type="molecule type" value="Genomic_DNA"/>
</dbReference>
<dbReference type="Gene3D" id="6.10.250.660">
    <property type="match status" value="1"/>
</dbReference>
<proteinExistence type="predicted"/>
<sequence length="185" mass="20283">MTTPSFPMSKRGARGYRVAEVDRFLTAARAAFDGDDADADDPLTSADIRTTSFRLRRKGYSVPHVDAALERLEDAFALREREGAQALEGPDAWLGEARDSAQVILDRLSAPDGERFDRAARLKLGYSVEDVDAFAAAVADYFQGRRGLTVAEVRQVAFRPQRGGYRDTDVDALLGDVVAVMLAVR</sequence>
<gene>
    <name evidence="1" type="ORF">FM119_06695</name>
</gene>
<evidence type="ECO:0000313" key="1">
    <source>
        <dbReference type="EMBL" id="SJN29613.1"/>
    </source>
</evidence>
<evidence type="ECO:0008006" key="3">
    <source>
        <dbReference type="Google" id="ProtNLM"/>
    </source>
</evidence>
<organism evidence="1 2">
    <name type="scientific">Mycetocola reblochoni REB411</name>
    <dbReference type="NCBI Taxonomy" id="1255698"/>
    <lineage>
        <taxon>Bacteria</taxon>
        <taxon>Bacillati</taxon>
        <taxon>Actinomycetota</taxon>
        <taxon>Actinomycetes</taxon>
        <taxon>Micrococcales</taxon>
        <taxon>Microbacteriaceae</taxon>
        <taxon>Mycetocola</taxon>
    </lineage>
</organism>
<dbReference type="RefSeq" id="WP_087136905.1">
    <property type="nucleotide sequence ID" value="NZ_FUKR01000036.1"/>
</dbReference>
<reference evidence="2" key="1">
    <citation type="submission" date="2017-02" db="EMBL/GenBank/DDBJ databases">
        <authorList>
            <person name="Dridi B."/>
        </authorList>
    </citation>
    <scope>NUCLEOTIDE SEQUENCE [LARGE SCALE GENOMIC DNA]</scope>
    <source>
        <strain evidence="2">EB411</strain>
    </source>
</reference>
<dbReference type="NCBIfam" id="TIGR03543">
    <property type="entry name" value="divI1A_rptt_fam"/>
    <property type="match status" value="1"/>
</dbReference>
<dbReference type="OrthoDB" id="3480096at2"/>
<dbReference type="InterPro" id="IPR019933">
    <property type="entry name" value="DivIVA_domain"/>
</dbReference>
<protein>
    <recommendedName>
        <fullName evidence="3">DivIVA domain-containing protein</fullName>
    </recommendedName>
</protein>
<accession>A0A1R4JD11</accession>
<dbReference type="Proteomes" id="UP000196778">
    <property type="component" value="Unassembled WGS sequence"/>
</dbReference>
<name>A0A1R4JD11_9MICO</name>
<dbReference type="NCBIfam" id="TIGR03544">
    <property type="entry name" value="DivI1A_domain"/>
    <property type="match status" value="2"/>
</dbReference>